<dbReference type="AlphaFoldDB" id="A0A133Y3N7"/>
<feature type="binding site" evidence="7">
    <location>
        <position position="137"/>
    </location>
    <ligand>
        <name>a 1,2-diacyl-sn-glycero-3-phospho-(1'-sn-glycerol)</name>
        <dbReference type="ChEBI" id="CHEBI:64716"/>
    </ligand>
</feature>
<feature type="transmembrane region" description="Helical" evidence="7">
    <location>
        <begin position="20"/>
        <end position="39"/>
    </location>
</feature>
<comment type="pathway">
    <text evidence="7">Protein modification; lipoprotein biosynthesis (diacylglyceryl transfer).</text>
</comment>
<dbReference type="Proteomes" id="UP000070422">
    <property type="component" value="Unassembled WGS sequence"/>
</dbReference>
<feature type="transmembrane region" description="Helical" evidence="7">
    <location>
        <begin position="210"/>
        <end position="228"/>
    </location>
</feature>
<reference evidence="8 9" key="1">
    <citation type="submission" date="2016-01" db="EMBL/GenBank/DDBJ databases">
        <authorList>
            <person name="Oliw E.H."/>
        </authorList>
    </citation>
    <scope>NUCLEOTIDE SEQUENCE [LARGE SCALE GENOMIC DNA]</scope>
    <source>
        <strain evidence="8 9">KA00635</strain>
    </source>
</reference>
<proteinExistence type="inferred from homology"/>
<dbReference type="GO" id="GO:0042158">
    <property type="term" value="P:lipoprotein biosynthetic process"/>
    <property type="evidence" value="ECO:0007669"/>
    <property type="project" value="UniProtKB-UniRule"/>
</dbReference>
<keyword evidence="3 7" id="KW-0808">Transferase</keyword>
<comment type="function">
    <text evidence="7">Catalyzes the transfer of the diacylglyceryl group from phosphatidylglycerol to the sulfhydryl group of the N-terminal cysteine of a prolipoprotein, the first step in the formation of mature lipoproteins.</text>
</comment>
<dbReference type="Pfam" id="PF01790">
    <property type="entry name" value="LGT"/>
    <property type="match status" value="1"/>
</dbReference>
<dbReference type="PATRIC" id="fig|87541.4.peg.326"/>
<organism evidence="8 9">
    <name type="scientific">Aerococcus christensenii</name>
    <dbReference type="NCBI Taxonomy" id="87541"/>
    <lineage>
        <taxon>Bacteria</taxon>
        <taxon>Bacillati</taxon>
        <taxon>Bacillota</taxon>
        <taxon>Bacilli</taxon>
        <taxon>Lactobacillales</taxon>
        <taxon>Aerococcaceae</taxon>
        <taxon>Aerococcus</taxon>
    </lineage>
</organism>
<evidence type="ECO:0000256" key="6">
    <source>
        <dbReference type="ARBA" id="ARBA00023136"/>
    </source>
</evidence>
<comment type="catalytic activity">
    <reaction evidence="7">
        <text>L-cysteinyl-[prolipoprotein] + a 1,2-diacyl-sn-glycero-3-phospho-(1'-sn-glycerol) = an S-1,2-diacyl-sn-glyceryl-L-cysteinyl-[prolipoprotein] + sn-glycerol 1-phosphate + H(+)</text>
        <dbReference type="Rhea" id="RHEA:56712"/>
        <dbReference type="Rhea" id="RHEA-COMP:14679"/>
        <dbReference type="Rhea" id="RHEA-COMP:14680"/>
        <dbReference type="ChEBI" id="CHEBI:15378"/>
        <dbReference type="ChEBI" id="CHEBI:29950"/>
        <dbReference type="ChEBI" id="CHEBI:57685"/>
        <dbReference type="ChEBI" id="CHEBI:64716"/>
        <dbReference type="ChEBI" id="CHEBI:140658"/>
        <dbReference type="EC" id="2.5.1.145"/>
    </reaction>
</comment>
<dbReference type="UniPathway" id="UPA00664"/>
<keyword evidence="4 7" id="KW-0812">Transmembrane</keyword>
<dbReference type="GO" id="GO:0005886">
    <property type="term" value="C:plasma membrane"/>
    <property type="evidence" value="ECO:0007669"/>
    <property type="project" value="UniProtKB-SubCell"/>
</dbReference>
<feature type="transmembrane region" description="Helical" evidence="7">
    <location>
        <begin position="55"/>
        <end position="74"/>
    </location>
</feature>
<gene>
    <name evidence="7" type="primary">lgt</name>
    <name evidence="8" type="ORF">HMPREF3187_00325</name>
</gene>
<keyword evidence="6 7" id="KW-0472">Membrane</keyword>
<dbReference type="EMBL" id="LSCQ01000019">
    <property type="protein sequence ID" value="KXB37766.1"/>
    <property type="molecule type" value="Genomic_DNA"/>
</dbReference>
<comment type="caution">
    <text evidence="8">The sequence shown here is derived from an EMBL/GenBank/DDBJ whole genome shotgun (WGS) entry which is preliminary data.</text>
</comment>
<dbReference type="NCBIfam" id="TIGR00544">
    <property type="entry name" value="lgt"/>
    <property type="match status" value="1"/>
</dbReference>
<evidence type="ECO:0000256" key="3">
    <source>
        <dbReference type="ARBA" id="ARBA00022679"/>
    </source>
</evidence>
<keyword evidence="8" id="KW-0449">Lipoprotein</keyword>
<evidence type="ECO:0000313" key="9">
    <source>
        <dbReference type="Proteomes" id="UP000070422"/>
    </source>
</evidence>
<evidence type="ECO:0000313" key="8">
    <source>
        <dbReference type="EMBL" id="KXB37766.1"/>
    </source>
</evidence>
<dbReference type="EC" id="2.5.1.145" evidence="7"/>
<accession>A0A133Y3N7</accession>
<dbReference type="HAMAP" id="MF_01147">
    <property type="entry name" value="Lgt"/>
    <property type="match status" value="1"/>
</dbReference>
<protein>
    <recommendedName>
        <fullName evidence="7">Phosphatidylglycerol--prolipoprotein diacylglyceryl transferase</fullName>
        <ecNumber evidence="7">2.5.1.145</ecNumber>
    </recommendedName>
</protein>
<evidence type="ECO:0000256" key="2">
    <source>
        <dbReference type="ARBA" id="ARBA00022475"/>
    </source>
</evidence>
<dbReference type="PANTHER" id="PTHR30589:SF0">
    <property type="entry name" value="PHOSPHATIDYLGLYCEROL--PROLIPOPROTEIN DIACYLGLYCERYL TRANSFERASE"/>
    <property type="match status" value="1"/>
</dbReference>
<dbReference type="GO" id="GO:0008961">
    <property type="term" value="F:phosphatidylglycerol-prolipoprotein diacylglyceryl transferase activity"/>
    <property type="evidence" value="ECO:0007669"/>
    <property type="project" value="UniProtKB-UniRule"/>
</dbReference>
<sequence>MENNMIQINPVAFHLLGLPVRWYAIIIACAMLLSVELALREVERKGFDSDRVMDLLMWAIPLGFVGARIYYVLFEWEYYSQHLGQIIAIWNGGIAIYGGIIAAVITAYVYARRWGFSVRFLADVAAPYLLLAQAIGRWGNFVNREAHGGLTSESFLREVLHLPSFIVDRMLINGSYYHPTFLYESVWNLLGVGLLLFLRRKKNFLRLGDTALLYVIWYAFGRFFIEGLRTDSLYLGPFRVSQMLSLILFIVGGSLFLYRRYHQEKAPYYSQFHGPFKKVRKS</sequence>
<name>A0A133Y3N7_9LACT</name>
<dbReference type="PROSITE" id="PS01311">
    <property type="entry name" value="LGT"/>
    <property type="match status" value="1"/>
</dbReference>
<evidence type="ECO:0000256" key="1">
    <source>
        <dbReference type="ARBA" id="ARBA00007150"/>
    </source>
</evidence>
<comment type="subcellular location">
    <subcellularLocation>
        <location evidence="7">Cell membrane</location>
        <topology evidence="7">Multi-pass membrane protein</topology>
    </subcellularLocation>
</comment>
<keyword evidence="5 7" id="KW-1133">Transmembrane helix</keyword>
<evidence type="ECO:0000256" key="4">
    <source>
        <dbReference type="ARBA" id="ARBA00022692"/>
    </source>
</evidence>
<dbReference type="InterPro" id="IPR001640">
    <property type="entry name" value="Lgt"/>
</dbReference>
<dbReference type="RefSeq" id="WP_060936440.1">
    <property type="nucleotide sequence ID" value="NZ_JASOZP010000001.1"/>
</dbReference>
<dbReference type="PANTHER" id="PTHR30589">
    <property type="entry name" value="PROLIPOPROTEIN DIACYLGLYCERYL TRANSFERASE"/>
    <property type="match status" value="1"/>
</dbReference>
<evidence type="ECO:0000256" key="5">
    <source>
        <dbReference type="ARBA" id="ARBA00022989"/>
    </source>
</evidence>
<feature type="transmembrane region" description="Helical" evidence="7">
    <location>
        <begin position="86"/>
        <end position="111"/>
    </location>
</feature>
<dbReference type="STRING" id="87541.AWM71_02600"/>
<feature type="transmembrane region" description="Helical" evidence="7">
    <location>
        <begin position="180"/>
        <end position="198"/>
    </location>
</feature>
<feature type="transmembrane region" description="Helical" evidence="7">
    <location>
        <begin position="240"/>
        <end position="258"/>
    </location>
</feature>
<comment type="similarity">
    <text evidence="1 7">Belongs to the Lgt family.</text>
</comment>
<evidence type="ECO:0000256" key="7">
    <source>
        <dbReference type="HAMAP-Rule" id="MF_01147"/>
    </source>
</evidence>
<keyword evidence="2 7" id="KW-1003">Cell membrane</keyword>